<evidence type="ECO:0000313" key="3">
    <source>
        <dbReference type="EMBL" id="VDL58698.1"/>
    </source>
</evidence>
<gene>
    <name evidence="3" type="ORF">HDID_LOCUS6380</name>
</gene>
<proteinExistence type="inferred from homology"/>
<comment type="catalytic activity">
    <reaction evidence="1">
        <text>S-ubiquitinyl-[E2 ubiquitin-conjugating enzyme]-L-cysteine + [acceptor protein]-L-lysine = [E2 ubiquitin-conjugating enzyme]-L-cysteine + N(6)-ubiquitinyl-[acceptor protein]-L-lysine.</text>
        <dbReference type="EC" id="2.3.2.27"/>
    </reaction>
</comment>
<feature type="transmembrane region" description="Helical" evidence="2">
    <location>
        <begin position="6"/>
        <end position="24"/>
    </location>
</feature>
<dbReference type="PANTHER" id="PTHR21497:SF39">
    <property type="entry name" value="E3 UBIQUITIN-PROTEIN LIGASE UBR3"/>
    <property type="match status" value="1"/>
</dbReference>
<keyword evidence="1" id="KW-0862">Zinc</keyword>
<keyword evidence="1" id="KW-0833">Ubl conjugation pathway</keyword>
<accession>A0A0R3SN67</accession>
<dbReference type="GO" id="GO:0005737">
    <property type="term" value="C:cytoplasm"/>
    <property type="evidence" value="ECO:0007669"/>
    <property type="project" value="TreeGrafter"/>
</dbReference>
<dbReference type="UniPathway" id="UPA00143"/>
<sequence length="386" mass="45064">MSFCNSAYVIIVFFKTYYMTFSLFRNCRFHGPDKVANRPCPPRNLIAVLQFLLPSVMKALMYWFWDQCKAEEPSLNENEAPMLFFLHRLHACGWVTQQLMVNVMIDLEVFADLIADCSATPAYRSYKASIALRSQTNIQESERRLSIKELKHKTLLESFLYTIVKLRFPESLSTLLIGLLPINEFKKLFIDAYVDHYETIASTLMITSRVRNISPEVAMQLNNRIVHISVQLFSGVDHALRMVKEKRLHDLIVKWMKNMFTISRTRLDDRGKMVVNCDGILIQNNTFWPLTSDLSNIVSHKVVADVLVEDLNFLTSWTDILKLMQFMNCFSLKEGSHIEYETMACYHGLTMEIEVSIGIMWYLWDHYRSPVSFMTVLIIVYMHFHT</sequence>
<dbReference type="GO" id="GO:0071596">
    <property type="term" value="P:ubiquitin-dependent protein catabolic process via the N-end rule pathway"/>
    <property type="evidence" value="ECO:0007669"/>
    <property type="project" value="UniProtKB-UniRule"/>
</dbReference>
<evidence type="ECO:0000313" key="5">
    <source>
        <dbReference type="WBParaSite" id="HDID_0000638201-mRNA-1"/>
    </source>
</evidence>
<dbReference type="EMBL" id="UYSG01005132">
    <property type="protein sequence ID" value="VDL58698.1"/>
    <property type="molecule type" value="Genomic_DNA"/>
</dbReference>
<comment type="function">
    <text evidence="1">Ubiquitin ligase protein which is a component of the N-end rule pathway. Recognizes and binds to proteins bearing specific N-terminal residues that are destabilizing according to the N-end rule, leading to their ubiquitination and subsequent degradation.</text>
</comment>
<keyword evidence="2" id="KW-1133">Transmembrane helix</keyword>
<dbReference type="InterPro" id="IPR039164">
    <property type="entry name" value="UBR1-like"/>
</dbReference>
<evidence type="ECO:0000313" key="4">
    <source>
        <dbReference type="Proteomes" id="UP000274504"/>
    </source>
</evidence>
<dbReference type="GO" id="GO:0000151">
    <property type="term" value="C:ubiquitin ligase complex"/>
    <property type="evidence" value="ECO:0007669"/>
    <property type="project" value="TreeGrafter"/>
</dbReference>
<keyword evidence="1" id="KW-0479">Metal-binding</keyword>
<dbReference type="GO" id="GO:0008270">
    <property type="term" value="F:zinc ion binding"/>
    <property type="evidence" value="ECO:0007669"/>
    <property type="project" value="UniProtKB-UniRule"/>
</dbReference>
<dbReference type="OrthoDB" id="15304at2759"/>
<dbReference type="Proteomes" id="UP000274504">
    <property type="component" value="Unassembled WGS sequence"/>
</dbReference>
<protein>
    <recommendedName>
        <fullName evidence="1">E3 ubiquitin-protein ligase</fullName>
        <ecNumber evidence="1">2.3.2.27</ecNumber>
    </recommendedName>
</protein>
<dbReference type="AlphaFoldDB" id="A0A0R3SN67"/>
<evidence type="ECO:0000256" key="1">
    <source>
        <dbReference type="RuleBase" id="RU366018"/>
    </source>
</evidence>
<reference evidence="5" key="1">
    <citation type="submission" date="2017-02" db="UniProtKB">
        <authorList>
            <consortium name="WormBaseParasite"/>
        </authorList>
    </citation>
    <scope>IDENTIFICATION</scope>
</reference>
<reference evidence="3 4" key="2">
    <citation type="submission" date="2018-11" db="EMBL/GenBank/DDBJ databases">
        <authorList>
            <consortium name="Pathogen Informatics"/>
        </authorList>
    </citation>
    <scope>NUCLEOTIDE SEQUENCE [LARGE SCALE GENOMIC DNA]</scope>
</reference>
<dbReference type="STRING" id="6216.A0A0R3SN67"/>
<keyword evidence="2" id="KW-0472">Membrane</keyword>
<dbReference type="EC" id="2.3.2.27" evidence="1"/>
<comment type="pathway">
    <text evidence="1">Protein modification; protein ubiquitination.</text>
</comment>
<keyword evidence="1" id="KW-0863">Zinc-finger</keyword>
<name>A0A0R3SN67_HYMDI</name>
<evidence type="ECO:0000256" key="2">
    <source>
        <dbReference type="SAM" id="Phobius"/>
    </source>
</evidence>
<keyword evidence="2" id="KW-0812">Transmembrane</keyword>
<dbReference type="WBParaSite" id="HDID_0000638201-mRNA-1">
    <property type="protein sequence ID" value="HDID_0000638201-mRNA-1"/>
    <property type="gene ID" value="HDID_0000638201"/>
</dbReference>
<organism evidence="5">
    <name type="scientific">Hymenolepis diminuta</name>
    <name type="common">Rat tapeworm</name>
    <dbReference type="NCBI Taxonomy" id="6216"/>
    <lineage>
        <taxon>Eukaryota</taxon>
        <taxon>Metazoa</taxon>
        <taxon>Spiralia</taxon>
        <taxon>Lophotrochozoa</taxon>
        <taxon>Platyhelminthes</taxon>
        <taxon>Cestoda</taxon>
        <taxon>Eucestoda</taxon>
        <taxon>Cyclophyllidea</taxon>
        <taxon>Hymenolepididae</taxon>
        <taxon>Hymenolepis</taxon>
    </lineage>
</organism>
<dbReference type="PANTHER" id="PTHR21497">
    <property type="entry name" value="UBIQUITIN LIGASE E3 ALPHA-RELATED"/>
    <property type="match status" value="1"/>
</dbReference>
<dbReference type="GO" id="GO:0016567">
    <property type="term" value="P:protein ubiquitination"/>
    <property type="evidence" value="ECO:0007669"/>
    <property type="project" value="UniProtKB-UniRule"/>
</dbReference>
<dbReference type="GO" id="GO:0061630">
    <property type="term" value="F:ubiquitin protein ligase activity"/>
    <property type="evidence" value="ECO:0007669"/>
    <property type="project" value="UniProtKB-UniRule"/>
</dbReference>
<comment type="similarity">
    <text evidence="1">Belongs to the E3 ubiquitin-protein ligase UBR1-like family.</text>
</comment>
<keyword evidence="1" id="KW-0808">Transferase</keyword>